<evidence type="ECO:0000313" key="4">
    <source>
        <dbReference type="Proteomes" id="UP000775872"/>
    </source>
</evidence>
<evidence type="ECO:0000313" key="3">
    <source>
        <dbReference type="EMBL" id="CAH0047340.1"/>
    </source>
</evidence>
<name>A0A9N9Z1E9_9HYPO</name>
<reference evidence="3 4" key="2">
    <citation type="submission" date="2021-10" db="EMBL/GenBank/DDBJ databases">
        <authorList>
            <person name="Piombo E."/>
        </authorList>
    </citation>
    <scope>NUCLEOTIDE SEQUENCE [LARGE SCALE GENOMIC DNA]</scope>
</reference>
<keyword evidence="4" id="KW-1185">Reference proteome</keyword>
<dbReference type="Pfam" id="PF13561">
    <property type="entry name" value="adh_short_C2"/>
    <property type="match status" value="1"/>
</dbReference>
<dbReference type="SUPFAM" id="SSF51735">
    <property type="entry name" value="NAD(P)-binding Rossmann-fold domains"/>
    <property type="match status" value="1"/>
</dbReference>
<dbReference type="Gene3D" id="3.40.50.720">
    <property type="entry name" value="NAD(P)-binding Rossmann-like Domain"/>
    <property type="match status" value="1"/>
</dbReference>
<dbReference type="OrthoDB" id="47007at2759"/>
<dbReference type="PRINTS" id="PR00081">
    <property type="entry name" value="GDHRDH"/>
</dbReference>
<organism evidence="3 4">
    <name type="scientific">Clonostachys solani</name>
    <dbReference type="NCBI Taxonomy" id="160281"/>
    <lineage>
        <taxon>Eukaryota</taxon>
        <taxon>Fungi</taxon>
        <taxon>Dikarya</taxon>
        <taxon>Ascomycota</taxon>
        <taxon>Pezizomycotina</taxon>
        <taxon>Sordariomycetes</taxon>
        <taxon>Hypocreomycetidae</taxon>
        <taxon>Hypocreales</taxon>
        <taxon>Bionectriaceae</taxon>
        <taxon>Clonostachys</taxon>
    </lineage>
</organism>
<dbReference type="PRINTS" id="PR00080">
    <property type="entry name" value="SDRFAMILY"/>
</dbReference>
<proteinExistence type="inferred from homology"/>
<accession>A0A9N9Z1E9</accession>
<dbReference type="PANTHER" id="PTHR48107">
    <property type="entry name" value="NADPH-DEPENDENT ALDEHYDE REDUCTASE-LIKE PROTEIN, CHLOROPLASTIC-RELATED"/>
    <property type="match status" value="1"/>
</dbReference>
<dbReference type="AlphaFoldDB" id="A0A9N9Z1E9"/>
<comment type="caution">
    <text evidence="3">The sequence shown here is derived from an EMBL/GenBank/DDBJ whole genome shotgun (WGS) entry which is preliminary data.</text>
</comment>
<dbReference type="Proteomes" id="UP000775872">
    <property type="component" value="Unassembled WGS sequence"/>
</dbReference>
<protein>
    <submittedName>
        <fullName evidence="3">Uncharacterized protein</fullName>
    </submittedName>
</protein>
<evidence type="ECO:0000256" key="1">
    <source>
        <dbReference type="ARBA" id="ARBA00006484"/>
    </source>
</evidence>
<dbReference type="EMBL" id="CABFOC020000029">
    <property type="protein sequence ID" value="CAH0047340.1"/>
    <property type="molecule type" value="Genomic_DNA"/>
</dbReference>
<gene>
    <name evidence="3" type="ORF">CSOL1703_00017230</name>
</gene>
<keyword evidence="2" id="KW-0560">Oxidoreductase</keyword>
<reference evidence="4" key="1">
    <citation type="submission" date="2019-06" db="EMBL/GenBank/DDBJ databases">
        <authorList>
            <person name="Broberg M."/>
        </authorList>
    </citation>
    <scope>NUCLEOTIDE SEQUENCE [LARGE SCALE GENOMIC DNA]</scope>
</reference>
<comment type="similarity">
    <text evidence="1">Belongs to the short-chain dehydrogenases/reductases (SDR) family.</text>
</comment>
<evidence type="ECO:0000256" key="2">
    <source>
        <dbReference type="ARBA" id="ARBA00023002"/>
    </source>
</evidence>
<dbReference type="GO" id="GO:0016614">
    <property type="term" value="F:oxidoreductase activity, acting on CH-OH group of donors"/>
    <property type="evidence" value="ECO:0007669"/>
    <property type="project" value="UniProtKB-ARBA"/>
</dbReference>
<dbReference type="InterPro" id="IPR036291">
    <property type="entry name" value="NAD(P)-bd_dom_sf"/>
</dbReference>
<dbReference type="InterPro" id="IPR002347">
    <property type="entry name" value="SDR_fam"/>
</dbReference>
<sequence length="276" mass="29002">MSAPPSPEAAWSLAGKIAIVTGGSRGIGEAIAVHLARKGARKLAITYASNLKAAEATLDTCRGLGVEKAIAVQANALDLDFGSKVISQVLERLDTKVIDILVNNAVLTDPTKILPVKDTTLENFLELMHGNVYAPLSLTIQLLPHLPTYGGRIINISSVLGYQGNSDPTMTFGATKAALQAYTRSFADSFGKTTQATFNSVVVGLTATDTIKASQDLMPPGFIDGQIRNTTAAERIGVPDDIAYIVGFLSSEEGRWVNGAAISANGGYRLLMPALG</sequence>